<protein>
    <recommendedName>
        <fullName evidence="2">PrcB C-terminal domain-containing protein</fullName>
    </recommendedName>
</protein>
<dbReference type="RefSeq" id="WP_006568169.1">
    <property type="nucleotide sequence ID" value="NZ_BAABZP010000001.1"/>
</dbReference>
<feature type="signal peptide" evidence="1">
    <location>
        <begin position="1"/>
        <end position="19"/>
    </location>
</feature>
<keyword evidence="1" id="KW-0732">Signal</keyword>
<dbReference type="InterPro" id="IPR025748">
    <property type="entry name" value="PrcB_C_dom"/>
</dbReference>
<dbReference type="Pfam" id="PF14343">
    <property type="entry name" value="PrcB_C"/>
    <property type="match status" value="1"/>
</dbReference>
<evidence type="ECO:0000256" key="1">
    <source>
        <dbReference type="SAM" id="SignalP"/>
    </source>
</evidence>
<reference evidence="3" key="1">
    <citation type="submission" date="2019-11" db="EMBL/GenBank/DDBJ databases">
        <authorList>
            <person name="Feng L."/>
        </authorList>
    </citation>
    <scope>NUCLEOTIDE SEQUENCE</scope>
    <source>
        <strain evidence="3">AcaccaeLFYP115</strain>
    </source>
</reference>
<dbReference type="EMBL" id="CACRSQ010000010">
    <property type="protein sequence ID" value="VYT39329.1"/>
    <property type="molecule type" value="Genomic_DNA"/>
</dbReference>
<gene>
    <name evidence="3" type="ORF">ACLFYP115_03169</name>
</gene>
<feature type="domain" description="PrcB C-terminal" evidence="2">
    <location>
        <begin position="69"/>
        <end position="123"/>
    </location>
</feature>
<accession>A0A6N2W9I6</accession>
<dbReference type="PROSITE" id="PS51257">
    <property type="entry name" value="PROKAR_LIPOPROTEIN"/>
    <property type="match status" value="1"/>
</dbReference>
<organism evidence="3">
    <name type="scientific">Anaerostipes caccae</name>
    <dbReference type="NCBI Taxonomy" id="105841"/>
    <lineage>
        <taxon>Bacteria</taxon>
        <taxon>Bacillati</taxon>
        <taxon>Bacillota</taxon>
        <taxon>Clostridia</taxon>
        <taxon>Lachnospirales</taxon>
        <taxon>Lachnospiraceae</taxon>
        <taxon>Anaerostipes</taxon>
    </lineage>
</organism>
<feature type="chain" id="PRO_5039429930" description="PrcB C-terminal domain-containing protein" evidence="1">
    <location>
        <begin position="20"/>
        <end position="134"/>
    </location>
</feature>
<sequence length="134" mass="15789">MKRYIYIMLFMMTLGCFCAGCLRQEKHGAKENVDYAVCKKENLPKELTARINEQKDKVFHFTYSMKETMYYVIGYGKQTGSGYKIRVKKMTMDEGHVYIDTNLIGVPKRQQEKGYSYPYIVIKSQNYEKDVVFL</sequence>
<proteinExistence type="predicted"/>
<dbReference type="AlphaFoldDB" id="A0A6N2W9I6"/>
<name>A0A6N2W9I6_9FIRM</name>
<evidence type="ECO:0000259" key="2">
    <source>
        <dbReference type="Pfam" id="PF14343"/>
    </source>
</evidence>
<evidence type="ECO:0000313" key="3">
    <source>
        <dbReference type="EMBL" id="VYT39329.1"/>
    </source>
</evidence>